<evidence type="ECO:0000313" key="3">
    <source>
        <dbReference type="Proteomes" id="UP000838160"/>
    </source>
</evidence>
<evidence type="ECO:0000256" key="1">
    <source>
        <dbReference type="SAM" id="Phobius"/>
    </source>
</evidence>
<feature type="transmembrane region" description="Helical" evidence="1">
    <location>
        <begin position="218"/>
        <end position="238"/>
    </location>
</feature>
<dbReference type="InterPro" id="IPR022604">
    <property type="entry name" value="DUF2955"/>
</dbReference>
<dbReference type="EMBL" id="CAKLCM010000003">
    <property type="protein sequence ID" value="CAH0529802.1"/>
    <property type="molecule type" value="Genomic_DNA"/>
</dbReference>
<feature type="transmembrane region" description="Helical" evidence="1">
    <location>
        <begin position="174"/>
        <end position="206"/>
    </location>
</feature>
<evidence type="ECO:0000313" key="2">
    <source>
        <dbReference type="EMBL" id="CAH0529802.1"/>
    </source>
</evidence>
<keyword evidence="1" id="KW-0812">Transmembrane</keyword>
<keyword evidence="1" id="KW-1133">Transmembrane helix</keyword>
<comment type="caution">
    <text evidence="2">The sequence shown here is derived from an EMBL/GenBank/DDBJ whole genome shotgun (WGS) entry which is preliminary data.</text>
</comment>
<keyword evidence="1" id="KW-0472">Membrane</keyword>
<feature type="transmembrane region" description="Helical" evidence="1">
    <location>
        <begin position="101"/>
        <end position="121"/>
    </location>
</feature>
<feature type="transmembrane region" description="Helical" evidence="1">
    <location>
        <begin position="245"/>
        <end position="264"/>
    </location>
</feature>
<proteinExistence type="predicted"/>
<feature type="transmembrane region" description="Helical" evidence="1">
    <location>
        <begin position="133"/>
        <end position="153"/>
    </location>
</feature>
<dbReference type="Pfam" id="PF11168">
    <property type="entry name" value="DUF2955"/>
    <property type="match status" value="1"/>
</dbReference>
<organism evidence="2 3">
    <name type="scientific">Vibrio hippocampi</name>
    <dbReference type="NCBI Taxonomy" id="654686"/>
    <lineage>
        <taxon>Bacteria</taxon>
        <taxon>Pseudomonadati</taxon>
        <taxon>Pseudomonadota</taxon>
        <taxon>Gammaproteobacteria</taxon>
        <taxon>Vibrionales</taxon>
        <taxon>Vibrionaceae</taxon>
        <taxon>Vibrio</taxon>
    </lineage>
</organism>
<feature type="transmembrane region" description="Helical" evidence="1">
    <location>
        <begin position="301"/>
        <end position="320"/>
    </location>
</feature>
<dbReference type="RefSeq" id="WP_237486364.1">
    <property type="nucleotide sequence ID" value="NZ_CAKLCM010000003.1"/>
</dbReference>
<keyword evidence="3" id="KW-1185">Reference proteome</keyword>
<reference evidence="2" key="1">
    <citation type="submission" date="2021-12" db="EMBL/GenBank/DDBJ databases">
        <authorList>
            <person name="Rodrigo-Torres L."/>
            <person name="Arahal R. D."/>
            <person name="Lucena T."/>
        </authorList>
    </citation>
    <scope>NUCLEOTIDE SEQUENCE</scope>
    <source>
        <strain evidence="2">CECT 8226</strain>
    </source>
</reference>
<protein>
    <recommendedName>
        <fullName evidence="4">DUF2955 domain-containing protein</fullName>
    </recommendedName>
</protein>
<sequence>MFNTKCNEVIRITMTITICMVAGKVMGFASPVYLALYPTIAMTKCRDYSWSGLVGMFYPVLLAASTALLVCNVFADHPFIIWTISLLFFDFMRRRAVTPQAVGRMLMPTFNWILVVIFSIHTTASMPNRIHEILLSMAITIVVAKLFVAMFPVTSKGEKSPVFKPKEVTYLNRLVSLGLIGGGVAFLMIVDLISATFCLVPVIAAATQFDRQSFIKTVNLRFVTQVGGCAVASVFIALMMGHQSVISFYTLILGSIIFLISKWMCAEKGSNRDVHADALLATMLPIQLYVGNVNLGMNSTFLRAFELACTLAILFFLYHLTNRVTDHE</sequence>
<feature type="transmembrane region" description="Helical" evidence="1">
    <location>
        <begin position="56"/>
        <end position="89"/>
    </location>
</feature>
<dbReference type="Proteomes" id="UP000838160">
    <property type="component" value="Unassembled WGS sequence"/>
</dbReference>
<accession>A0ABM8ZMQ2</accession>
<name>A0ABM8ZMQ2_9VIBR</name>
<evidence type="ECO:0008006" key="4">
    <source>
        <dbReference type="Google" id="ProtNLM"/>
    </source>
</evidence>
<gene>
    <name evidence="2" type="ORF">VHP8226_03558</name>
</gene>
<feature type="transmembrane region" description="Helical" evidence="1">
    <location>
        <begin position="12"/>
        <end position="36"/>
    </location>
</feature>